<organismHost>
    <name type="scientific">Ateles</name>
    <dbReference type="NCBI Taxonomy" id="9506"/>
</organismHost>
<dbReference type="RefSeq" id="NP_047996.1">
    <property type="nucleotide sequence ID" value="NC_001987.1"/>
</dbReference>
<evidence type="ECO:0000256" key="1">
    <source>
        <dbReference type="ARBA" id="ARBA00022561"/>
    </source>
</evidence>
<dbReference type="GeneID" id="1450410"/>
<dbReference type="PIR" id="T42938">
    <property type="entry name" value="T42938"/>
</dbReference>
<evidence type="ECO:0000313" key="5">
    <source>
        <dbReference type="EMBL" id="AAC95549.1"/>
    </source>
</evidence>
<evidence type="ECO:0000313" key="6">
    <source>
        <dbReference type="Proteomes" id="UP000008287"/>
    </source>
</evidence>
<proteinExistence type="inferred from homology"/>
<keyword evidence="6" id="KW-1185">Reference proteome</keyword>
<dbReference type="SUPFAM" id="SSF103417">
    <property type="entry name" value="Major capsid protein VP5"/>
    <property type="match status" value="1"/>
</dbReference>
<dbReference type="HAMAP" id="MF_04016">
    <property type="entry name" value="HSV_MCP"/>
    <property type="match status" value="1"/>
</dbReference>
<dbReference type="Proteomes" id="UP000008287">
    <property type="component" value="Segment"/>
</dbReference>
<keyword evidence="1" id="KW-0167">Capsid protein</keyword>
<keyword evidence="2" id="KW-1048">Host nucleus</keyword>
<dbReference type="GO" id="GO:0005198">
    <property type="term" value="F:structural molecule activity"/>
    <property type="evidence" value="ECO:0007669"/>
    <property type="project" value="InterPro"/>
</dbReference>
<accession>Q9YTP1</accession>
<evidence type="ECO:0000256" key="3">
    <source>
        <dbReference type="ARBA" id="ARBA00022680"/>
    </source>
</evidence>
<dbReference type="KEGG" id="vg:1450410"/>
<reference evidence="5 6" key="1">
    <citation type="journal article" date="2000" name="J. Virol.">
        <title>Primary structure of the Herpesvirus ateles genome.</title>
        <authorList>
            <person name="Albrecht J.C."/>
        </authorList>
    </citation>
    <scope>NUCLEOTIDE SEQUENCE [LARGE SCALE GENOMIC DNA]</scope>
    <source>
        <strain evidence="5">73</strain>
    </source>
</reference>
<protein>
    <submittedName>
        <fullName evidence="5">Major capsid protein</fullName>
    </submittedName>
</protein>
<dbReference type="PRINTS" id="PR00235">
    <property type="entry name" value="HSVCAPSIDMCP"/>
</dbReference>
<evidence type="ECO:0000256" key="2">
    <source>
        <dbReference type="ARBA" id="ARBA00022562"/>
    </source>
</evidence>
<organism evidence="6">
    <name type="scientific">Ateline herpesvirus 3</name>
    <name type="common">AtHV-3</name>
    <name type="synonym">Herpesvirus ateles</name>
    <dbReference type="NCBI Taxonomy" id="85618"/>
    <lineage>
        <taxon>Viruses</taxon>
        <taxon>Duplodnaviria</taxon>
        <taxon>Heunggongvirae</taxon>
        <taxon>Peploviricota</taxon>
        <taxon>Herviviricetes</taxon>
        <taxon>Herpesvirales</taxon>
        <taxon>Orthoherpesviridae</taxon>
        <taxon>Gammaherpesvirinae</taxon>
        <taxon>Rhadinovirus</taxon>
        <taxon>Rhadinovirus atelinegamma3</taxon>
    </lineage>
</organism>
<name>Q9YTP1_ATHV3</name>
<dbReference type="Pfam" id="PF03122">
    <property type="entry name" value="Herpes_MCP"/>
    <property type="match status" value="1"/>
</dbReference>
<dbReference type="EMBL" id="AF083424">
    <property type="protein sequence ID" value="AAC95549.1"/>
    <property type="molecule type" value="Genomic_DNA"/>
</dbReference>
<dbReference type="InterPro" id="IPR000912">
    <property type="entry name" value="Herpes_MCP"/>
</dbReference>
<dbReference type="InterPro" id="IPR023233">
    <property type="entry name" value="Herpes_MCP_upper_sf"/>
</dbReference>
<keyword evidence="3" id="KW-1147">T=16 icosahedral capsid protein</keyword>
<sequence>MEVENRSYPYLVSDANLLQQIKESSAEGLFKSFSLLLGKDARESGVKFEALLGVYTNATQFVKFLETSLAVSCVNTEFKDLKRMTDGKIQFKINVPTIAHGDGRRPQKQKQFIIMKAANKHHIGAEIELSTQDLELLFLSKDTPLDMVEYVGAVKTITSALQFGIDALERGLIDTVLTVKLRHAPPLFILKTLADPTYTERGLKKNVKSDLISMFKTHLINNSFFLDKSEHLNQSRQYVLSILSEMIGAVCKETVFKGTNTYSTTNGQPISGVLETTDKVMRKLVNAIGQVDQSMLGPVAYANYVVRGENLVTAISYGKAMRNFDHFMSKLVDNPTYGSENNAVEVYDGAGAIQKTQISTSVVMVGNKLIALESLQKMYNETQLPYPLNKRMHYTYYFPVGIHLPSPKYTTSSSVKGIENVLHQSVEAWIVNKNNTLQCFNYQNALKSICHPRMNSPILCARALKEAFSDAKNLNVYGISSKQVPTMNLYKIVYTYYENKHNACVHSLAQKSVMSNEELLHPTNHEILKTEVHPLFDIYAQKPQGAAVEYRATHRNLSGNLPPPLAPHSFQECRGYQFELASGLNHVIDAATMEIIQETAFDPTYPVLCYLVEAMIHGQEEKFVMNISLIALCIQTYWNNSGRLAFINSFYMLKFICTHMGNGHISKDAFSCYRKIYGELIAIEQSLYRLVGHENVANENIGQLINAILDNNLLPPFAYHDIFTNLLRRSTRNPVVNLGPEAYDDHVKQKTYINIREKMEDLVGHMVNIYQTRNNTDHDKRFMLDVGELQENTYNAVLEKIFYYVLLPVCTNGHICGMGVDFENVALTLTYNGPVFASAVTQEADILDHLENGTLRDILVASEIRPTVGMIRKLCTSFLTCPFITQAAKIKTDRDPCQSIVTHSDGKYVHQTVLVNGLAAFAIADKSRDAAHCMFYPVPFNKLYCDPMVAATLHPIVAEFITEIPSQRNAVVFNLPPELIAEYEQWHKSPITAYISTCPQTPLSLSTMVAMHLKLSPLSFICQSRHKIHPGFALTVVRTDEVLAEHVMYSSRASTSVFIGQPTVHRKEVRSDAVVFDINHELASLDTALGYSSTIVPAHAAAITTDMGTHCQDLFAMFPSESYTNSRINEYIKQKIGSERPCDIPLRDPREYIGGNVRGDLPGLSHGQLATCEVILTPVTADITYFQSSNSPRGRAACVVSCDAYNNNSAEKFLYDHSLPDPCYEFRSTINPWASQVGSLGDVLFNSQHRQMAGPTFYSPCKQFFNKEAILKNNKLFYTLVTEYVNRLSGAPATSNTDFQYVVINGTDVFLEQPCQFLQEAYPTLSASHRALLDEYMSHKTTHAPVHVNQYLVEEVAPMKRLLKVGNKTVY</sequence>
<dbReference type="GO" id="GO:0039622">
    <property type="term" value="C:T=16 icosahedral viral capsid"/>
    <property type="evidence" value="ECO:0007669"/>
    <property type="project" value="UniProtKB-KW"/>
</dbReference>
<keyword evidence="4" id="KW-0946">Virion</keyword>
<evidence type="ECO:0000256" key="4">
    <source>
        <dbReference type="ARBA" id="ARBA00022844"/>
    </source>
</evidence>